<feature type="compositionally biased region" description="Basic residues" evidence="1">
    <location>
        <begin position="89"/>
        <end position="102"/>
    </location>
</feature>
<evidence type="ECO:0000256" key="1">
    <source>
        <dbReference type="SAM" id="MobiDB-lite"/>
    </source>
</evidence>
<evidence type="ECO:0000256" key="2">
    <source>
        <dbReference type="SAM" id="SignalP"/>
    </source>
</evidence>
<reference evidence="3" key="1">
    <citation type="submission" date="2018-01" db="EMBL/GenBank/DDBJ databases">
        <title>An insight into the sialome of Amazonian anophelines.</title>
        <authorList>
            <person name="Ribeiro J.M."/>
            <person name="Scarpassa V."/>
            <person name="Calvo E."/>
        </authorList>
    </citation>
    <scope>NUCLEOTIDE SEQUENCE</scope>
    <source>
        <tissue evidence="3">Salivary glands</tissue>
    </source>
</reference>
<accession>A0A2M4B0Z8</accession>
<organism evidence="3">
    <name type="scientific">Anopheles triannulatus</name>
    <dbReference type="NCBI Taxonomy" id="58253"/>
    <lineage>
        <taxon>Eukaryota</taxon>
        <taxon>Metazoa</taxon>
        <taxon>Ecdysozoa</taxon>
        <taxon>Arthropoda</taxon>
        <taxon>Hexapoda</taxon>
        <taxon>Insecta</taxon>
        <taxon>Pterygota</taxon>
        <taxon>Neoptera</taxon>
        <taxon>Endopterygota</taxon>
        <taxon>Diptera</taxon>
        <taxon>Nematocera</taxon>
        <taxon>Culicoidea</taxon>
        <taxon>Culicidae</taxon>
        <taxon>Anophelinae</taxon>
        <taxon>Anopheles</taxon>
    </lineage>
</organism>
<dbReference type="EMBL" id="GGFK01013386">
    <property type="protein sequence ID" value="MBW46707.1"/>
    <property type="molecule type" value="Transcribed_RNA"/>
</dbReference>
<dbReference type="AlphaFoldDB" id="A0A2M4B0Z8"/>
<protein>
    <submittedName>
        <fullName evidence="3">Putative secreted protein</fullName>
    </submittedName>
</protein>
<feature type="chain" id="PRO_5014753236" evidence="2">
    <location>
        <begin position="24"/>
        <end position="121"/>
    </location>
</feature>
<keyword evidence="2" id="KW-0732">Signal</keyword>
<sequence length="121" mass="13483">MPLLLLLLSCPWTLYVILCTAFAKPTGTASGAGTVGIVHDQYHIDQQPHERRQQHDPARVCAELAAKHSAKVDVGHFALQLLGLPLTHRERKKKTQRTKRSTLHISDAPHNTSTPPRRRAT</sequence>
<name>A0A2M4B0Z8_9DIPT</name>
<feature type="region of interest" description="Disordered" evidence="1">
    <location>
        <begin position="88"/>
        <end position="121"/>
    </location>
</feature>
<feature type="signal peptide" evidence="2">
    <location>
        <begin position="1"/>
        <end position="23"/>
    </location>
</feature>
<evidence type="ECO:0000313" key="3">
    <source>
        <dbReference type="EMBL" id="MBW46707.1"/>
    </source>
</evidence>
<proteinExistence type="predicted"/>